<organism evidence="1 2">
    <name type="scientific">Thelephora ganbajun</name>
    <name type="common">Ganba fungus</name>
    <dbReference type="NCBI Taxonomy" id="370292"/>
    <lineage>
        <taxon>Eukaryota</taxon>
        <taxon>Fungi</taxon>
        <taxon>Dikarya</taxon>
        <taxon>Basidiomycota</taxon>
        <taxon>Agaricomycotina</taxon>
        <taxon>Agaricomycetes</taxon>
        <taxon>Thelephorales</taxon>
        <taxon>Thelephoraceae</taxon>
        <taxon>Thelephora</taxon>
    </lineage>
</organism>
<gene>
    <name evidence="1" type="ORF">BDM02DRAFT_3187917</name>
</gene>
<sequence length="875" mass="96221">MSVDQIPVKVHRCRFVSYLPAAITALAFPPLPLPSPKGKTRATSPLKFPHLAIGRANGNIELAEWSNDNPTDQAPQAWVVSKTLPGPYPSKVDTLTFTLRHSESLSPGDVPTLNDLRLFSTGGGSELLEWDLARGCVRRSINSNGGAVWSVSANPKSTIIALGCEDGSIQLLSTENDELSHLRKLGKVKSRLLSIAWGPPVLRNTHRSAETTPKSDGSSDDENDDWSDGWLVTGCADSSIRQWDFSTGRVTNRLTTDKTRGERTLVWSVCVLGDGTIVSGDSMGIVKFWDSRTCTQLSTFQAHGADVLCLCTSPEGNTVYSSGVDQKIVQFTNVGGPASPSKSRWIQASSRRMHSHDVRSLAIWPPFTPLPPSHQHKFPVNLAPILVSGGLDMSVVLTPAAIPSSTTVSKVTNPLSTSVVATFEDSYHRKMGYSTGFSGTGRVKVARKKRLVLSAQDQSINLWRIFDRDTRHADAQSPTEGEAGLEGWQKILEMDLIAQSNIVSCDVSDDGRWIAVSDWYEVKLFRLTFTPSEDMNVTRVKDFGAVLKDSTPGGSSSSVGATVLSFTPDSQKLVVCTSESSFVAIFHLPQDDTSLPRPLRIFDHHRLRNVSPNKSSNTGGATDTGGRDVDMNDLSDEDIPASKQLSVIPTITRAAISQDCQWFVDSDEMKRVYVYNLDSLQYHCVLPTFPYPIQALSFDPSDHSTLVIGLANNTIHIFNVESRTFPDWSLPLCSNLPKRFTHLHDPILGLTFDPVPSKDGSRKALFWGFTWICSVKLDSPAGWGGFSKKRRREHKTTPNGMSQPHADVGKVQVDVPAEDTYSQTQQKNFTVLTHYRPLLFVDFLDRGEMIVVERPLVDIMSTMPPAFFKQKYGSS</sequence>
<dbReference type="Proteomes" id="UP000886501">
    <property type="component" value="Unassembled WGS sequence"/>
</dbReference>
<evidence type="ECO:0000313" key="2">
    <source>
        <dbReference type="Proteomes" id="UP000886501"/>
    </source>
</evidence>
<comment type="caution">
    <text evidence="1">The sequence shown here is derived from an EMBL/GenBank/DDBJ whole genome shotgun (WGS) entry which is preliminary data.</text>
</comment>
<accession>A0ACB6ZCX5</accession>
<reference evidence="1" key="2">
    <citation type="journal article" date="2020" name="Nat. Commun.">
        <title>Large-scale genome sequencing of mycorrhizal fungi provides insights into the early evolution of symbiotic traits.</title>
        <authorList>
            <person name="Miyauchi S."/>
            <person name="Kiss E."/>
            <person name="Kuo A."/>
            <person name="Drula E."/>
            <person name="Kohler A."/>
            <person name="Sanchez-Garcia M."/>
            <person name="Morin E."/>
            <person name="Andreopoulos B."/>
            <person name="Barry K.W."/>
            <person name="Bonito G."/>
            <person name="Buee M."/>
            <person name="Carver A."/>
            <person name="Chen C."/>
            <person name="Cichocki N."/>
            <person name="Clum A."/>
            <person name="Culley D."/>
            <person name="Crous P.W."/>
            <person name="Fauchery L."/>
            <person name="Girlanda M."/>
            <person name="Hayes R.D."/>
            <person name="Keri Z."/>
            <person name="LaButti K."/>
            <person name="Lipzen A."/>
            <person name="Lombard V."/>
            <person name="Magnuson J."/>
            <person name="Maillard F."/>
            <person name="Murat C."/>
            <person name="Nolan M."/>
            <person name="Ohm R.A."/>
            <person name="Pangilinan J."/>
            <person name="Pereira M.F."/>
            <person name="Perotto S."/>
            <person name="Peter M."/>
            <person name="Pfister S."/>
            <person name="Riley R."/>
            <person name="Sitrit Y."/>
            <person name="Stielow J.B."/>
            <person name="Szollosi G."/>
            <person name="Zifcakova L."/>
            <person name="Stursova M."/>
            <person name="Spatafora J.W."/>
            <person name="Tedersoo L."/>
            <person name="Vaario L.M."/>
            <person name="Yamada A."/>
            <person name="Yan M."/>
            <person name="Wang P."/>
            <person name="Xu J."/>
            <person name="Bruns T."/>
            <person name="Baldrian P."/>
            <person name="Vilgalys R."/>
            <person name="Dunand C."/>
            <person name="Henrissat B."/>
            <person name="Grigoriev I.V."/>
            <person name="Hibbett D."/>
            <person name="Nagy L.G."/>
            <person name="Martin F.M."/>
        </authorList>
    </citation>
    <scope>NUCLEOTIDE SEQUENCE</scope>
    <source>
        <strain evidence="1">P2</strain>
    </source>
</reference>
<evidence type="ECO:0000313" key="1">
    <source>
        <dbReference type="EMBL" id="KAF9647486.1"/>
    </source>
</evidence>
<keyword evidence="2" id="KW-1185">Reference proteome</keyword>
<name>A0ACB6ZCX5_THEGA</name>
<reference evidence="1" key="1">
    <citation type="submission" date="2019-10" db="EMBL/GenBank/DDBJ databases">
        <authorList>
            <consortium name="DOE Joint Genome Institute"/>
            <person name="Kuo A."/>
            <person name="Miyauchi S."/>
            <person name="Kiss E."/>
            <person name="Drula E."/>
            <person name="Kohler A."/>
            <person name="Sanchez-Garcia M."/>
            <person name="Andreopoulos B."/>
            <person name="Barry K.W."/>
            <person name="Bonito G."/>
            <person name="Buee M."/>
            <person name="Carver A."/>
            <person name="Chen C."/>
            <person name="Cichocki N."/>
            <person name="Clum A."/>
            <person name="Culley D."/>
            <person name="Crous P.W."/>
            <person name="Fauchery L."/>
            <person name="Girlanda M."/>
            <person name="Hayes R."/>
            <person name="Keri Z."/>
            <person name="Labutti K."/>
            <person name="Lipzen A."/>
            <person name="Lombard V."/>
            <person name="Magnuson J."/>
            <person name="Maillard F."/>
            <person name="Morin E."/>
            <person name="Murat C."/>
            <person name="Nolan M."/>
            <person name="Ohm R."/>
            <person name="Pangilinan J."/>
            <person name="Pereira M."/>
            <person name="Perotto S."/>
            <person name="Peter M."/>
            <person name="Riley R."/>
            <person name="Sitrit Y."/>
            <person name="Stielow B."/>
            <person name="Szollosi G."/>
            <person name="Zifcakova L."/>
            <person name="Stursova M."/>
            <person name="Spatafora J.W."/>
            <person name="Tedersoo L."/>
            <person name="Vaario L.-M."/>
            <person name="Yamada A."/>
            <person name="Yan M."/>
            <person name="Wang P."/>
            <person name="Xu J."/>
            <person name="Bruns T."/>
            <person name="Baldrian P."/>
            <person name="Vilgalys R."/>
            <person name="Henrissat B."/>
            <person name="Grigoriev I.V."/>
            <person name="Hibbett D."/>
            <person name="Nagy L.G."/>
            <person name="Martin F.M."/>
        </authorList>
    </citation>
    <scope>NUCLEOTIDE SEQUENCE</scope>
    <source>
        <strain evidence="1">P2</strain>
    </source>
</reference>
<protein>
    <submittedName>
        <fullName evidence="1">WD40 repeat-like protein</fullName>
    </submittedName>
</protein>
<dbReference type="EMBL" id="MU118032">
    <property type="protein sequence ID" value="KAF9647486.1"/>
    <property type="molecule type" value="Genomic_DNA"/>
</dbReference>
<proteinExistence type="predicted"/>